<protein>
    <submittedName>
        <fullName evidence="1">Uncharacterized protein</fullName>
    </submittedName>
</protein>
<keyword evidence="2" id="KW-1185">Reference proteome</keyword>
<dbReference type="RefSeq" id="WP_205088085.1">
    <property type="nucleotide sequence ID" value="NZ_CALXQD010000008.1"/>
</dbReference>
<organism evidence="1 2">
    <name type="scientific">Veillonella magna</name>
    <dbReference type="NCBI Taxonomy" id="464322"/>
    <lineage>
        <taxon>Bacteria</taxon>
        <taxon>Bacillati</taxon>
        <taxon>Bacillota</taxon>
        <taxon>Negativicutes</taxon>
        <taxon>Veillonellales</taxon>
        <taxon>Veillonellaceae</taxon>
        <taxon>Veillonella</taxon>
    </lineage>
</organism>
<proteinExistence type="predicted"/>
<sequence length="59" mass="6987">MAKRQVCKNCGVEITHRPQFKMYLEETHSVEKVCPLCHAKYIWQRTKEKALRRGNGKRA</sequence>
<name>A0ABS2GIG0_9FIRM</name>
<gene>
    <name evidence="1" type="ORF">H6A01_07215</name>
</gene>
<dbReference type="EMBL" id="JACJLA010000012">
    <property type="protein sequence ID" value="MBM6913105.1"/>
    <property type="molecule type" value="Genomic_DNA"/>
</dbReference>
<comment type="caution">
    <text evidence="1">The sequence shown here is derived from an EMBL/GenBank/DDBJ whole genome shotgun (WGS) entry which is preliminary data.</text>
</comment>
<accession>A0ABS2GIG0</accession>
<evidence type="ECO:0000313" key="1">
    <source>
        <dbReference type="EMBL" id="MBM6913105.1"/>
    </source>
</evidence>
<evidence type="ECO:0000313" key="2">
    <source>
        <dbReference type="Proteomes" id="UP000707138"/>
    </source>
</evidence>
<reference evidence="1 2" key="1">
    <citation type="journal article" date="2021" name="Sci. Rep.">
        <title>The distribution of antibiotic resistance genes in chicken gut microbiota commensals.</title>
        <authorList>
            <person name="Juricova H."/>
            <person name="Matiasovicova J."/>
            <person name="Kubasova T."/>
            <person name="Cejkova D."/>
            <person name="Rychlik I."/>
        </authorList>
    </citation>
    <scope>NUCLEOTIDE SEQUENCE [LARGE SCALE GENOMIC DNA]</scope>
    <source>
        <strain evidence="1 2">An537</strain>
    </source>
</reference>
<dbReference type="Proteomes" id="UP000707138">
    <property type="component" value="Unassembled WGS sequence"/>
</dbReference>